<evidence type="ECO:0000313" key="3">
    <source>
        <dbReference type="Proteomes" id="UP000886829"/>
    </source>
</evidence>
<dbReference type="AlphaFoldDB" id="A0A9D1WBC9"/>
<evidence type="ECO:0000256" key="1">
    <source>
        <dbReference type="SAM" id="MobiDB-lite"/>
    </source>
</evidence>
<protein>
    <submittedName>
        <fullName evidence="2">Uncharacterized protein</fullName>
    </submittedName>
</protein>
<reference evidence="2" key="2">
    <citation type="submission" date="2021-04" db="EMBL/GenBank/DDBJ databases">
        <authorList>
            <person name="Gilroy R."/>
        </authorList>
    </citation>
    <scope>NUCLEOTIDE SEQUENCE</scope>
    <source>
        <strain evidence="2">USASDec5-558</strain>
    </source>
</reference>
<name>A0A9D1WBC9_9GAMM</name>
<feature type="compositionally biased region" description="Basic and acidic residues" evidence="1">
    <location>
        <begin position="36"/>
        <end position="48"/>
    </location>
</feature>
<dbReference type="Proteomes" id="UP000886829">
    <property type="component" value="Unassembled WGS sequence"/>
</dbReference>
<comment type="caution">
    <text evidence="2">The sequence shown here is derived from an EMBL/GenBank/DDBJ whole genome shotgun (WGS) entry which is preliminary data.</text>
</comment>
<organism evidence="2 3">
    <name type="scientific">Candidatus Anaerobiospirillum pullistercoris</name>
    <dbReference type="NCBI Taxonomy" id="2838452"/>
    <lineage>
        <taxon>Bacteria</taxon>
        <taxon>Pseudomonadati</taxon>
        <taxon>Pseudomonadota</taxon>
        <taxon>Gammaproteobacteria</taxon>
        <taxon>Aeromonadales</taxon>
        <taxon>Succinivibrionaceae</taxon>
        <taxon>Anaerobiospirillum</taxon>
    </lineage>
</organism>
<sequence length="95" mass="10393">MSESIYGPLDKQSRDLARAKAKAKKHKAAANSTTARHSDAHHASEGKRVKSTSHKARTERADHAERSDQSSRRYGYGSHNHSSTPPRSTVTVASI</sequence>
<evidence type="ECO:0000313" key="2">
    <source>
        <dbReference type="EMBL" id="HIX55935.1"/>
    </source>
</evidence>
<reference evidence="2" key="1">
    <citation type="journal article" date="2021" name="PeerJ">
        <title>Extensive microbial diversity within the chicken gut microbiome revealed by metagenomics and culture.</title>
        <authorList>
            <person name="Gilroy R."/>
            <person name="Ravi A."/>
            <person name="Getino M."/>
            <person name="Pursley I."/>
            <person name="Horton D.L."/>
            <person name="Alikhan N.F."/>
            <person name="Baker D."/>
            <person name="Gharbi K."/>
            <person name="Hall N."/>
            <person name="Watson M."/>
            <person name="Adriaenssens E.M."/>
            <person name="Foster-Nyarko E."/>
            <person name="Jarju S."/>
            <person name="Secka A."/>
            <person name="Antonio M."/>
            <person name="Oren A."/>
            <person name="Chaudhuri R.R."/>
            <person name="La Ragione R."/>
            <person name="Hildebrand F."/>
            <person name="Pallen M.J."/>
        </authorList>
    </citation>
    <scope>NUCLEOTIDE SEQUENCE</scope>
    <source>
        <strain evidence="2">USASDec5-558</strain>
    </source>
</reference>
<gene>
    <name evidence="2" type="ORF">H9850_00495</name>
</gene>
<proteinExistence type="predicted"/>
<feature type="compositionally biased region" description="Basic and acidic residues" evidence="1">
    <location>
        <begin position="56"/>
        <end position="71"/>
    </location>
</feature>
<feature type="compositionally biased region" description="Basic residues" evidence="1">
    <location>
        <begin position="19"/>
        <end position="28"/>
    </location>
</feature>
<accession>A0A9D1WBC9</accession>
<feature type="non-terminal residue" evidence="2">
    <location>
        <position position="95"/>
    </location>
</feature>
<dbReference type="EMBL" id="DXEV01000014">
    <property type="protein sequence ID" value="HIX55935.1"/>
    <property type="molecule type" value="Genomic_DNA"/>
</dbReference>
<feature type="region of interest" description="Disordered" evidence="1">
    <location>
        <begin position="1"/>
        <end position="95"/>
    </location>
</feature>
<feature type="compositionally biased region" description="Polar residues" evidence="1">
    <location>
        <begin position="79"/>
        <end position="95"/>
    </location>
</feature>